<feature type="region of interest" description="Disordered" evidence="1">
    <location>
        <begin position="59"/>
        <end position="122"/>
    </location>
</feature>
<organism evidence="2 3">
    <name type="scientific">Batrachochytrium salamandrivorans</name>
    <dbReference type="NCBI Taxonomy" id="1357716"/>
    <lineage>
        <taxon>Eukaryota</taxon>
        <taxon>Fungi</taxon>
        <taxon>Fungi incertae sedis</taxon>
        <taxon>Chytridiomycota</taxon>
        <taxon>Chytridiomycota incertae sedis</taxon>
        <taxon>Chytridiomycetes</taxon>
        <taxon>Rhizophydiales</taxon>
        <taxon>Rhizophydiales incertae sedis</taxon>
        <taxon>Batrachochytrium</taxon>
    </lineage>
</organism>
<evidence type="ECO:0000313" key="3">
    <source>
        <dbReference type="Proteomes" id="UP001648503"/>
    </source>
</evidence>
<feature type="compositionally biased region" description="Polar residues" evidence="1">
    <location>
        <begin position="15"/>
        <end position="25"/>
    </location>
</feature>
<protein>
    <recommendedName>
        <fullName evidence="4">F-box domain-containing protein</fullName>
    </recommendedName>
</protein>
<proteinExistence type="predicted"/>
<keyword evidence="3" id="KW-1185">Reference proteome</keyword>
<gene>
    <name evidence="2" type="ORF">BASA50_000054</name>
</gene>
<evidence type="ECO:0000256" key="1">
    <source>
        <dbReference type="SAM" id="MobiDB-lite"/>
    </source>
</evidence>
<feature type="region of interest" description="Disordered" evidence="1">
    <location>
        <begin position="228"/>
        <end position="248"/>
    </location>
</feature>
<dbReference type="InterPro" id="IPR032675">
    <property type="entry name" value="LRR_dom_sf"/>
</dbReference>
<feature type="compositionally biased region" description="Low complexity" evidence="1">
    <location>
        <begin position="68"/>
        <end position="90"/>
    </location>
</feature>
<dbReference type="Proteomes" id="UP001648503">
    <property type="component" value="Unassembled WGS sequence"/>
</dbReference>
<dbReference type="Gene3D" id="3.80.10.10">
    <property type="entry name" value="Ribonuclease Inhibitor"/>
    <property type="match status" value="1"/>
</dbReference>
<comment type="caution">
    <text evidence="2">The sequence shown here is derived from an EMBL/GenBank/DDBJ whole genome shotgun (WGS) entry which is preliminary data.</text>
</comment>
<evidence type="ECO:0000313" key="2">
    <source>
        <dbReference type="EMBL" id="KAH6587007.1"/>
    </source>
</evidence>
<accession>A0ABQ8EUX2</accession>
<name>A0ABQ8EUX2_9FUNG</name>
<evidence type="ECO:0008006" key="4">
    <source>
        <dbReference type="Google" id="ProtNLM"/>
    </source>
</evidence>
<reference evidence="2 3" key="1">
    <citation type="submission" date="2021-02" db="EMBL/GenBank/DDBJ databases">
        <title>Variation within the Batrachochytrium salamandrivorans European outbreak.</title>
        <authorList>
            <person name="Kelly M."/>
            <person name="Pasmans F."/>
            <person name="Shea T.P."/>
            <person name="Munoz J.F."/>
            <person name="Carranza S."/>
            <person name="Cuomo C.A."/>
            <person name="Martel A."/>
        </authorList>
    </citation>
    <scope>NUCLEOTIDE SEQUENCE [LARGE SCALE GENOMIC DNA]</scope>
    <source>
        <strain evidence="2 3">AMFP18/2</strain>
    </source>
</reference>
<sequence length="591" mass="64351">MSSGQYRELSPTRRGPNSSIASESSTAGMVEISLGSSTDSLPETQPRSMLLSATTIHEDQEPLPMSLSHTTTPTASRSSTSPGSRLLSPSINGAGNANHITSNGASSNIISPRLNQTPMQSSPLHRDHQLARSIGGLSASIDPAMIPHIVRFLDIHDLYSCLMLSWLWFRAAVAQLYSRLSFSQLSGKRLRLVLHTLQNSVIRMAAVASGQMPSTSVNLACSSIQSMSMTTPSHPSLTESTPASRSQTSPVVAASSKAQPLPLMEYHMFVKAISISQIVFEEPAQTPLQSWYQVRDLLGLCAPTLESLSLAIGDDSFMDLPQDYVYLHAQISFPHLAHLRVTSRCQRLPEKLILELFRAAPIQGLVTIDLLRCLPNLSATGWFLLSERGGQALTRLILTPAMGPNMLGWDENLFASGLEQIARACPSLNHLDLSGHSQGISDQTLFLLLAHARDMQTVHLPCGLSDAHLVALLTNEPWPHLKVMGITCHCVDGEIREKRPPPKGGMSCNRFTDGVMLALLDHLASSLSETAVDTLEVHLPVYALSVKTSKRVTTIEWLAGLDASKRTGPESVIYKNQIRVLTPTNRLPTWH</sequence>
<dbReference type="EMBL" id="JAFCIX010000569">
    <property type="protein sequence ID" value="KAH6587007.1"/>
    <property type="molecule type" value="Genomic_DNA"/>
</dbReference>
<feature type="region of interest" description="Disordered" evidence="1">
    <location>
        <begin position="1"/>
        <end position="25"/>
    </location>
</feature>
<feature type="compositionally biased region" description="Polar residues" evidence="1">
    <location>
        <begin position="91"/>
        <end position="122"/>
    </location>
</feature>